<evidence type="ECO:0000313" key="2">
    <source>
        <dbReference type="Proteomes" id="UP001345013"/>
    </source>
</evidence>
<gene>
    <name evidence="1" type="ORF">LTR24_010000</name>
</gene>
<accession>A0ABR0JVA6</accession>
<keyword evidence="2" id="KW-1185">Reference proteome</keyword>
<sequence>MEWIGFEEVVKDLPNCVYALHDYSMYGFPTGEIYEGTQTQKDKLERQYLRKEEFMRKNNLPA</sequence>
<name>A0ABR0JVA6_9EURO</name>
<dbReference type="EMBL" id="JAVRRG010000259">
    <property type="protein sequence ID" value="KAK5075665.1"/>
    <property type="molecule type" value="Genomic_DNA"/>
</dbReference>
<proteinExistence type="predicted"/>
<evidence type="ECO:0000313" key="1">
    <source>
        <dbReference type="EMBL" id="KAK5075665.1"/>
    </source>
</evidence>
<reference evidence="1 2" key="1">
    <citation type="submission" date="2023-08" db="EMBL/GenBank/DDBJ databases">
        <title>Black Yeasts Isolated from many extreme environments.</title>
        <authorList>
            <person name="Coleine C."/>
            <person name="Stajich J.E."/>
            <person name="Selbmann L."/>
        </authorList>
    </citation>
    <scope>NUCLEOTIDE SEQUENCE [LARGE SCALE GENOMIC DNA]</scope>
    <source>
        <strain evidence="1 2">CCFEE 5885</strain>
    </source>
</reference>
<protein>
    <submittedName>
        <fullName evidence="1">Uncharacterized protein</fullName>
    </submittedName>
</protein>
<dbReference type="Proteomes" id="UP001345013">
    <property type="component" value="Unassembled WGS sequence"/>
</dbReference>
<organism evidence="1 2">
    <name type="scientific">Lithohypha guttulata</name>
    <dbReference type="NCBI Taxonomy" id="1690604"/>
    <lineage>
        <taxon>Eukaryota</taxon>
        <taxon>Fungi</taxon>
        <taxon>Dikarya</taxon>
        <taxon>Ascomycota</taxon>
        <taxon>Pezizomycotina</taxon>
        <taxon>Eurotiomycetes</taxon>
        <taxon>Chaetothyriomycetidae</taxon>
        <taxon>Chaetothyriales</taxon>
        <taxon>Trichomeriaceae</taxon>
        <taxon>Lithohypha</taxon>
    </lineage>
</organism>
<comment type="caution">
    <text evidence="1">The sequence shown here is derived from an EMBL/GenBank/DDBJ whole genome shotgun (WGS) entry which is preliminary data.</text>
</comment>
<dbReference type="SUPFAM" id="SSF51445">
    <property type="entry name" value="(Trans)glycosidases"/>
    <property type="match status" value="1"/>
</dbReference>
<dbReference type="InterPro" id="IPR017853">
    <property type="entry name" value="GH"/>
</dbReference>